<evidence type="ECO:0000313" key="3">
    <source>
        <dbReference type="Proteomes" id="UP000777265"/>
    </source>
</evidence>
<comment type="caution">
    <text evidence="2">The sequence shown here is derived from an EMBL/GenBank/DDBJ whole genome shotgun (WGS) entry which is preliminary data.</text>
</comment>
<dbReference type="Proteomes" id="UP000777265">
    <property type="component" value="Unassembled WGS sequence"/>
</dbReference>
<keyword evidence="1" id="KW-0472">Membrane</keyword>
<evidence type="ECO:0000256" key="1">
    <source>
        <dbReference type="SAM" id="Phobius"/>
    </source>
</evidence>
<keyword evidence="1" id="KW-0812">Transmembrane</keyword>
<feature type="transmembrane region" description="Helical" evidence="1">
    <location>
        <begin position="134"/>
        <end position="157"/>
    </location>
</feature>
<organism evidence="2 3">
    <name type="scientific">Syntrophorhabdus aromaticivorans</name>
    <dbReference type="NCBI Taxonomy" id="328301"/>
    <lineage>
        <taxon>Bacteria</taxon>
        <taxon>Pseudomonadati</taxon>
        <taxon>Thermodesulfobacteriota</taxon>
        <taxon>Syntrophorhabdia</taxon>
        <taxon>Syntrophorhabdales</taxon>
        <taxon>Syntrophorhabdaceae</taxon>
        <taxon>Syntrophorhabdus</taxon>
    </lineage>
</organism>
<reference evidence="2" key="2">
    <citation type="submission" date="2020-01" db="EMBL/GenBank/DDBJ databases">
        <authorList>
            <person name="Campanaro S."/>
        </authorList>
    </citation>
    <scope>NUCLEOTIDE SEQUENCE</scope>
    <source>
        <strain evidence="2">AS06rmzACSIP_7</strain>
    </source>
</reference>
<protein>
    <submittedName>
        <fullName evidence="2">HXXEE domain-containing protein</fullName>
    </submittedName>
</protein>
<dbReference type="Pfam" id="PF13787">
    <property type="entry name" value="HXXEE"/>
    <property type="match status" value="1"/>
</dbReference>
<dbReference type="EMBL" id="JAAYEE010000153">
    <property type="protein sequence ID" value="NLW35635.1"/>
    <property type="molecule type" value="Genomic_DNA"/>
</dbReference>
<evidence type="ECO:0000313" key="2">
    <source>
        <dbReference type="EMBL" id="NLW35635.1"/>
    </source>
</evidence>
<feature type="transmembrane region" description="Helical" evidence="1">
    <location>
        <begin position="75"/>
        <end position="98"/>
    </location>
</feature>
<accession>A0A971M4A3</accession>
<proteinExistence type="predicted"/>
<keyword evidence="1" id="KW-1133">Transmembrane helix</keyword>
<feature type="transmembrane region" description="Helical" evidence="1">
    <location>
        <begin position="50"/>
        <end position="68"/>
    </location>
</feature>
<sequence>MKDGRVVDKKPGTIFFLCLFYAIHMAEEFPFGFVEWGDRYFGNFDWTQNLIGNSMFFIILASACYMYYRNSTKYLWVGMSGAMWILSNAFLHISATILSGEYSPGVVTATVVYVPGGIYFLVKWSRKRLLTWKNIILSFMVGGMFFIILPTFVRAVYFHAELAKLFHLVR</sequence>
<feature type="transmembrane region" description="Helical" evidence="1">
    <location>
        <begin position="104"/>
        <end position="122"/>
    </location>
</feature>
<reference evidence="2" key="1">
    <citation type="journal article" date="2020" name="Biotechnol. Biofuels">
        <title>New insights from the biogas microbiome by comprehensive genome-resolved metagenomics of nearly 1600 species originating from multiple anaerobic digesters.</title>
        <authorList>
            <person name="Campanaro S."/>
            <person name="Treu L."/>
            <person name="Rodriguez-R L.M."/>
            <person name="Kovalovszki A."/>
            <person name="Ziels R.M."/>
            <person name="Maus I."/>
            <person name="Zhu X."/>
            <person name="Kougias P.G."/>
            <person name="Basile A."/>
            <person name="Luo G."/>
            <person name="Schluter A."/>
            <person name="Konstantinidis K.T."/>
            <person name="Angelidaki I."/>
        </authorList>
    </citation>
    <scope>NUCLEOTIDE SEQUENCE</scope>
    <source>
        <strain evidence="2">AS06rmzACSIP_7</strain>
    </source>
</reference>
<dbReference type="InterPro" id="IPR025671">
    <property type="entry name" value="HXXEE"/>
</dbReference>
<gene>
    <name evidence="2" type="ORF">GXY80_09180</name>
</gene>
<name>A0A971M4A3_9BACT</name>
<dbReference type="AlphaFoldDB" id="A0A971M4A3"/>